<keyword evidence="3" id="KW-1185">Reference proteome</keyword>
<dbReference type="STRING" id="243230.DR_1639"/>
<dbReference type="PaxDb" id="243230-DR_1639"/>
<evidence type="ECO:0000313" key="3">
    <source>
        <dbReference type="Proteomes" id="UP000002524"/>
    </source>
</evidence>
<dbReference type="AlphaFoldDB" id="Q9RTW4"/>
<feature type="signal peptide" evidence="1">
    <location>
        <begin position="1"/>
        <end position="19"/>
    </location>
</feature>
<feature type="chain" id="PRO_5004333148" evidence="1">
    <location>
        <begin position="20"/>
        <end position="106"/>
    </location>
</feature>
<organism evidence="2 3">
    <name type="scientific">Deinococcus radiodurans (strain ATCC 13939 / DSM 20539 / JCM 16871 / CCUG 27074 / LMG 4051 / NBRC 15346 / NCIMB 9279 / VKM B-1422 / R1)</name>
    <dbReference type="NCBI Taxonomy" id="243230"/>
    <lineage>
        <taxon>Bacteria</taxon>
        <taxon>Thermotogati</taxon>
        <taxon>Deinococcota</taxon>
        <taxon>Deinococci</taxon>
        <taxon>Deinococcales</taxon>
        <taxon>Deinococcaceae</taxon>
        <taxon>Deinococcus</taxon>
    </lineage>
</organism>
<dbReference type="RefSeq" id="WP_010888276.1">
    <property type="nucleotide sequence ID" value="NC_001263.1"/>
</dbReference>
<dbReference type="Proteomes" id="UP000002524">
    <property type="component" value="Chromosome 1"/>
</dbReference>
<name>Q9RTW4_DEIRA</name>
<dbReference type="HOGENOM" id="CLU_2218780_0_0_0"/>
<evidence type="ECO:0000313" key="2">
    <source>
        <dbReference type="EMBL" id="AAF11200.1"/>
    </source>
</evidence>
<dbReference type="EMBL" id="AE000513">
    <property type="protein sequence ID" value="AAF11200.1"/>
    <property type="molecule type" value="Genomic_DNA"/>
</dbReference>
<sequence>MNALVLLAPLPLALLLGSAALPPSGVQVVNHSGAGVQNVRVCRAGECWTKDRLASGERWLVTSEAGQAPVRLTVGGAPATGQVTAQRGRGVQLMLERDSRAAAGRQ</sequence>
<accession>Q9RTW4</accession>
<gene>
    <name evidence="2" type="ordered locus">DR_1639</name>
</gene>
<dbReference type="EnsemblBacteria" id="AAF11200">
    <property type="protein sequence ID" value="AAF11200"/>
    <property type="gene ID" value="DR_1639"/>
</dbReference>
<protein>
    <submittedName>
        <fullName evidence="2">Uncharacterized protein</fullName>
    </submittedName>
</protein>
<evidence type="ECO:0000256" key="1">
    <source>
        <dbReference type="SAM" id="SignalP"/>
    </source>
</evidence>
<dbReference type="KEGG" id="dra:DR_1639"/>
<keyword evidence="1" id="KW-0732">Signal</keyword>
<proteinExistence type="predicted"/>
<dbReference type="InParanoid" id="Q9RTW4"/>
<reference evidence="2 3" key="1">
    <citation type="journal article" date="1999" name="Science">
        <title>Genome sequence of the radioresistant bacterium Deinococcus radiodurans R1.</title>
        <authorList>
            <person name="White O."/>
            <person name="Eisen J.A."/>
            <person name="Heidelberg J.F."/>
            <person name="Hickey E.K."/>
            <person name="Peterson J.D."/>
            <person name="Dodson R.J."/>
            <person name="Haft D.H."/>
            <person name="Gwinn M.L."/>
            <person name="Nelson W.C."/>
            <person name="Richardson D.L."/>
            <person name="Moffat K.S."/>
            <person name="Qin H."/>
            <person name="Jiang L."/>
            <person name="Pamphile W."/>
            <person name="Crosby M."/>
            <person name="Shen M."/>
            <person name="Vamathevan J.J."/>
            <person name="Lam P."/>
            <person name="McDonald L."/>
            <person name="Utterback T."/>
            <person name="Zalewski C."/>
            <person name="Makarova K.S."/>
            <person name="Aravind L."/>
            <person name="Daly M.J."/>
            <person name="Minton K.W."/>
            <person name="Fleischmann R.D."/>
            <person name="Ketchum K.A."/>
            <person name="Nelson K.E."/>
            <person name="Salzberg S."/>
            <person name="Smith H.O."/>
            <person name="Venter J.C."/>
            <person name="Fraser C.M."/>
        </authorList>
    </citation>
    <scope>NUCLEOTIDE SEQUENCE [LARGE SCALE GENOMIC DNA]</scope>
    <source>
        <strain evidence="3">ATCC 13939 / DSM 20539 / JCM 16871 / LMG 4051 / NBRC 15346 / NCIMB 9279 / R1 / VKM B-1422</strain>
    </source>
</reference>
<dbReference type="PIR" id="E75371">
    <property type="entry name" value="E75371"/>
</dbReference>
<dbReference type="PATRIC" id="fig|243230.17.peg.1846"/>